<dbReference type="GO" id="GO:0001046">
    <property type="term" value="F:core promoter sequence-specific DNA binding"/>
    <property type="evidence" value="ECO:0007669"/>
    <property type="project" value="TreeGrafter"/>
</dbReference>
<protein>
    <submittedName>
        <fullName evidence="1">Transcriptional regulator</fullName>
    </submittedName>
</protein>
<sequence>MNIKPIRTEQDYQEALKAIAPLFNNQPEIGTPEFDYMEVMVLLIEAYEAEHYPIDPPDPIEAIKYRMELSGLTIKDLEPAIGKANRVYEVLNRKRNLTLTMIRNLHCMFGIPADILIKPTKPAP</sequence>
<dbReference type="STRING" id="880157.AB204_04460"/>
<evidence type="ECO:0000313" key="1">
    <source>
        <dbReference type="EMBL" id="KMJ46244.1"/>
    </source>
</evidence>
<keyword evidence="2" id="KW-1185">Reference proteome</keyword>
<dbReference type="GO" id="GO:0006355">
    <property type="term" value="P:regulation of DNA-templated transcription"/>
    <property type="evidence" value="ECO:0007669"/>
    <property type="project" value="InterPro"/>
</dbReference>
<dbReference type="InterPro" id="IPR010982">
    <property type="entry name" value="Lambda_DNA-bd_dom_sf"/>
</dbReference>
<dbReference type="EMBL" id="LFCV01000026">
    <property type="protein sequence ID" value="KMJ46244.1"/>
    <property type="molecule type" value="Genomic_DNA"/>
</dbReference>
<dbReference type="InterPro" id="IPR039060">
    <property type="entry name" value="Antitox_HigA"/>
</dbReference>
<proteinExistence type="predicted"/>
<dbReference type="AlphaFoldDB" id="A0A0J5FVM8"/>
<dbReference type="OrthoDB" id="9796786at2"/>
<dbReference type="PANTHER" id="PTHR40455">
    <property type="entry name" value="ANTITOXIN HIGA"/>
    <property type="match status" value="1"/>
</dbReference>
<dbReference type="PANTHER" id="PTHR40455:SF1">
    <property type="entry name" value="ANTITOXIN HIGA"/>
    <property type="match status" value="1"/>
</dbReference>
<organism evidence="1 2">
    <name type="scientific">Xenorhabdus khoisanae</name>
    <dbReference type="NCBI Taxonomy" id="880157"/>
    <lineage>
        <taxon>Bacteria</taxon>
        <taxon>Pseudomonadati</taxon>
        <taxon>Pseudomonadota</taxon>
        <taxon>Gammaproteobacteria</taxon>
        <taxon>Enterobacterales</taxon>
        <taxon>Morganellaceae</taxon>
        <taxon>Xenorhabdus</taxon>
    </lineage>
</organism>
<reference evidence="1 2" key="1">
    <citation type="submission" date="2015-06" db="EMBL/GenBank/DDBJ databases">
        <title>Draft Whole-Genome Sequence of the Entomopathogenic Bacterium Xenorhabdus khoisanae.</title>
        <authorList>
            <person name="Naidoo S."/>
            <person name="Featherston J."/>
            <person name="Gray V.M."/>
        </authorList>
    </citation>
    <scope>NUCLEOTIDE SEQUENCE [LARGE SCALE GENOMIC DNA]</scope>
    <source>
        <strain evidence="1 2">MCB</strain>
    </source>
</reference>
<dbReference type="PATRIC" id="fig|880157.4.peg.925"/>
<evidence type="ECO:0000313" key="2">
    <source>
        <dbReference type="Proteomes" id="UP000036277"/>
    </source>
</evidence>
<dbReference type="Proteomes" id="UP000036277">
    <property type="component" value="Unassembled WGS sequence"/>
</dbReference>
<accession>A0A0J5FVM8</accession>
<dbReference type="Gene3D" id="1.10.260.40">
    <property type="entry name" value="lambda repressor-like DNA-binding domains"/>
    <property type="match status" value="1"/>
</dbReference>
<comment type="caution">
    <text evidence="1">The sequence shown here is derived from an EMBL/GenBank/DDBJ whole genome shotgun (WGS) entry which is preliminary data.</text>
</comment>
<name>A0A0J5FVM8_9GAMM</name>
<dbReference type="RefSeq" id="WP_047962178.1">
    <property type="nucleotide sequence ID" value="NZ_CAWMBG010000026.1"/>
</dbReference>
<gene>
    <name evidence="1" type="ORF">AB204_04460</name>
</gene>